<gene>
    <name evidence="1" type="ORF">GGC33_17790</name>
</gene>
<dbReference type="Proteomes" id="UP000437131">
    <property type="component" value="Unassembled WGS sequence"/>
</dbReference>
<comment type="caution">
    <text evidence="1">The sequence shown here is derived from an EMBL/GenBank/DDBJ whole genome shotgun (WGS) entry which is preliminary data.</text>
</comment>
<dbReference type="GO" id="GO:0046040">
    <property type="term" value="P:IMP metabolic process"/>
    <property type="evidence" value="ECO:0007669"/>
    <property type="project" value="TreeGrafter"/>
</dbReference>
<dbReference type="Gene3D" id="3.90.170.10">
    <property type="entry name" value="Adenylosuccinate Synthetase, subunit A, domain 3"/>
    <property type="match status" value="1"/>
</dbReference>
<dbReference type="Pfam" id="PF00709">
    <property type="entry name" value="Adenylsucc_synt"/>
    <property type="match status" value="1"/>
</dbReference>
<evidence type="ECO:0000313" key="1">
    <source>
        <dbReference type="EMBL" id="MTF40761.1"/>
    </source>
</evidence>
<dbReference type="InterPro" id="IPR027417">
    <property type="entry name" value="P-loop_NTPase"/>
</dbReference>
<organism evidence="1 2">
    <name type="scientific">Cyanobacterium aponinum 0216</name>
    <dbReference type="NCBI Taxonomy" id="2676140"/>
    <lineage>
        <taxon>Bacteria</taxon>
        <taxon>Bacillati</taxon>
        <taxon>Cyanobacteriota</taxon>
        <taxon>Cyanophyceae</taxon>
        <taxon>Oscillatoriophycideae</taxon>
        <taxon>Chroococcales</taxon>
        <taxon>Geminocystaceae</taxon>
        <taxon>Cyanobacterium</taxon>
    </lineage>
</organism>
<name>A0A844H0H7_9CHRO</name>
<dbReference type="GO" id="GO:0000166">
    <property type="term" value="F:nucleotide binding"/>
    <property type="evidence" value="ECO:0007669"/>
    <property type="project" value="InterPro"/>
</dbReference>
<dbReference type="EMBL" id="WMIA01000049">
    <property type="protein sequence ID" value="MTF40761.1"/>
    <property type="molecule type" value="Genomic_DNA"/>
</dbReference>
<dbReference type="AlphaFoldDB" id="A0A844H0H7"/>
<evidence type="ECO:0000313" key="2">
    <source>
        <dbReference type="Proteomes" id="UP000437131"/>
    </source>
</evidence>
<reference evidence="1 2" key="1">
    <citation type="submission" date="2019-11" db="EMBL/GenBank/DDBJ databases">
        <title>Isolation of a new High Light Tolerant Cyanobacteria.</title>
        <authorList>
            <person name="Dobson Z."/>
            <person name="Vaughn N."/>
            <person name="Vaughn M."/>
            <person name="Fromme P."/>
            <person name="Mazor Y."/>
        </authorList>
    </citation>
    <scope>NUCLEOTIDE SEQUENCE [LARGE SCALE GENOMIC DNA]</scope>
    <source>
        <strain evidence="1 2">0216</strain>
    </source>
</reference>
<dbReference type="InterPro" id="IPR042111">
    <property type="entry name" value="Adenylosuccinate_synth_dom3"/>
</dbReference>
<dbReference type="PANTHER" id="PTHR11846">
    <property type="entry name" value="ADENYLOSUCCINATE SYNTHETASE"/>
    <property type="match status" value="1"/>
</dbReference>
<dbReference type="InterPro" id="IPR001114">
    <property type="entry name" value="Adenylosuccinate_synthetase"/>
</dbReference>
<feature type="non-terminal residue" evidence="1">
    <location>
        <position position="1"/>
    </location>
</feature>
<dbReference type="GO" id="GO:0044208">
    <property type="term" value="P:'de novo' AMP biosynthetic process"/>
    <property type="evidence" value="ECO:0007669"/>
    <property type="project" value="UniProtKB-UniPathway"/>
</dbReference>
<proteinExistence type="inferred from homology"/>
<protein>
    <submittedName>
        <fullName evidence="1">Adenylosuccinate synthase</fullName>
    </submittedName>
</protein>
<dbReference type="GO" id="GO:0004019">
    <property type="term" value="F:adenylosuccinate synthase activity"/>
    <property type="evidence" value="ECO:0007669"/>
    <property type="project" value="InterPro"/>
</dbReference>
<sequence length="65" mass="7276">AECEPVYEELPGWTEDITGVRNLSELPANARHYIERISQLTGIPLSIFSVGPDRSQTNVIRSVYS</sequence>
<dbReference type="GO" id="GO:0005737">
    <property type="term" value="C:cytoplasm"/>
    <property type="evidence" value="ECO:0007669"/>
    <property type="project" value="TreeGrafter"/>
</dbReference>
<dbReference type="PANTHER" id="PTHR11846:SF0">
    <property type="entry name" value="ADENYLOSUCCINATE SYNTHETASE"/>
    <property type="match status" value="1"/>
</dbReference>
<accession>A0A844H0H7</accession>
<dbReference type="HAMAP" id="MF_00011">
    <property type="entry name" value="Adenylosucc_synth"/>
    <property type="match status" value="1"/>
</dbReference>
<dbReference type="UniPathway" id="UPA00075">
    <property type="reaction ID" value="UER00335"/>
</dbReference>
<dbReference type="RefSeq" id="WP_196215634.1">
    <property type="nucleotide sequence ID" value="NZ_WMIA01000049.1"/>
</dbReference>
<dbReference type="SUPFAM" id="SSF52540">
    <property type="entry name" value="P-loop containing nucleoside triphosphate hydrolases"/>
    <property type="match status" value="1"/>
</dbReference>